<evidence type="ECO:0000256" key="1">
    <source>
        <dbReference type="SAM" id="MobiDB-lite"/>
    </source>
</evidence>
<feature type="signal peptide" evidence="2">
    <location>
        <begin position="1"/>
        <end position="20"/>
    </location>
</feature>
<evidence type="ECO:0000313" key="4">
    <source>
        <dbReference type="Proteomes" id="UP001165060"/>
    </source>
</evidence>
<dbReference type="Proteomes" id="UP001165060">
    <property type="component" value="Unassembled WGS sequence"/>
</dbReference>
<accession>A0ABQ6MA19</accession>
<feature type="non-terminal residue" evidence="3">
    <location>
        <position position="244"/>
    </location>
</feature>
<evidence type="ECO:0008006" key="5">
    <source>
        <dbReference type="Google" id="ProtNLM"/>
    </source>
</evidence>
<keyword evidence="4" id="KW-1185">Reference proteome</keyword>
<evidence type="ECO:0000256" key="2">
    <source>
        <dbReference type="SAM" id="SignalP"/>
    </source>
</evidence>
<reference evidence="3 4" key="1">
    <citation type="journal article" date="2023" name="Commun. Biol.">
        <title>Genome analysis of Parmales, the sister group of diatoms, reveals the evolutionary specialization of diatoms from phago-mixotrophs to photoautotrophs.</title>
        <authorList>
            <person name="Ban H."/>
            <person name="Sato S."/>
            <person name="Yoshikawa S."/>
            <person name="Yamada K."/>
            <person name="Nakamura Y."/>
            <person name="Ichinomiya M."/>
            <person name="Sato N."/>
            <person name="Blanc-Mathieu R."/>
            <person name="Endo H."/>
            <person name="Kuwata A."/>
            <person name="Ogata H."/>
        </authorList>
    </citation>
    <scope>NUCLEOTIDE SEQUENCE [LARGE SCALE GENOMIC DNA]</scope>
</reference>
<name>A0ABQ6MA19_9STRA</name>
<feature type="compositionally biased region" description="Low complexity" evidence="1">
    <location>
        <begin position="33"/>
        <end position="42"/>
    </location>
</feature>
<comment type="caution">
    <text evidence="3">The sequence shown here is derived from an EMBL/GenBank/DDBJ whole genome shotgun (WGS) entry which is preliminary data.</text>
</comment>
<gene>
    <name evidence="3" type="ORF">TeGR_g14478</name>
</gene>
<organism evidence="3 4">
    <name type="scientific">Tetraparma gracilis</name>
    <dbReference type="NCBI Taxonomy" id="2962635"/>
    <lineage>
        <taxon>Eukaryota</taxon>
        <taxon>Sar</taxon>
        <taxon>Stramenopiles</taxon>
        <taxon>Ochrophyta</taxon>
        <taxon>Bolidophyceae</taxon>
        <taxon>Parmales</taxon>
        <taxon>Triparmaceae</taxon>
        <taxon>Tetraparma</taxon>
    </lineage>
</organism>
<protein>
    <recommendedName>
        <fullName evidence="5">DUF4397 domain-containing protein</fullName>
    </recommendedName>
</protein>
<feature type="region of interest" description="Disordered" evidence="1">
    <location>
        <begin position="26"/>
        <end position="53"/>
    </location>
</feature>
<feature type="chain" id="PRO_5045792149" description="DUF4397 domain-containing protein" evidence="2">
    <location>
        <begin position="21"/>
        <end position="244"/>
    </location>
</feature>
<keyword evidence="2" id="KW-0732">Signal</keyword>
<proteinExistence type="predicted"/>
<sequence length="244" mass="24604">MRSFGSFVPLCLALCLPASPFLLQPPPRPPPALSRSPALFSSPPSPAPPASPLASLSATFPPVASSAQPSPRIVVYLSPSYPTLPLSLLLHAPRARFTFVEGKGGVAPEVPNEAAAVLEARSTSYEVRASPPPGARLTVVPADREGDAGPLPAGAIVLRPAGGPAPPMGGGGDAIYTSETLVGLVPEAAPPPPLFTAQGLSLPHCTLLPLLSPPSSDGGSPPPSLTPVHALSQLLLSSLVAPLP</sequence>
<dbReference type="EMBL" id="BRYB01005274">
    <property type="protein sequence ID" value="GMI22458.1"/>
    <property type="molecule type" value="Genomic_DNA"/>
</dbReference>
<evidence type="ECO:0000313" key="3">
    <source>
        <dbReference type="EMBL" id="GMI22458.1"/>
    </source>
</evidence>